<sequence>MWIGAEPEAARLDLNRASGGALHRLFLAAGIDEGRAQALRDAVLDWRDADDITRDRGAEDHDYLAAGRPAGARDGHFASVDELLLVRGMTRELLRRLRPLLTVHGGRGTFDPGFASREVRSSDPAPAGDGYTYRLHAEIDLEGGETLRRSMVIDIRHRTPRGYRVLAYHPHPSSSPPRIPAEEGGGRS</sequence>
<gene>
    <name evidence="12" type="ORF">ENJ98_05970</name>
</gene>
<evidence type="ECO:0000256" key="1">
    <source>
        <dbReference type="ARBA" id="ARBA00004533"/>
    </source>
</evidence>
<evidence type="ECO:0000256" key="5">
    <source>
        <dbReference type="ARBA" id="ARBA00022519"/>
    </source>
</evidence>
<name>A0A7C5N8Q8_9GAMM</name>
<dbReference type="GO" id="GO:0005886">
    <property type="term" value="C:plasma membrane"/>
    <property type="evidence" value="ECO:0007669"/>
    <property type="project" value="UniProtKB-SubCell"/>
</dbReference>
<comment type="subcellular location">
    <subcellularLocation>
        <location evidence="1">Cell inner membrane</location>
    </subcellularLocation>
</comment>
<evidence type="ECO:0000256" key="9">
    <source>
        <dbReference type="ARBA" id="ARBA00023136"/>
    </source>
</evidence>
<dbReference type="PANTHER" id="PTHR38831:SF2">
    <property type="entry name" value="TYPE II SECRETION SYSTEM PROTEIN K"/>
    <property type="match status" value="1"/>
</dbReference>
<feature type="region of interest" description="Disordered" evidence="10">
    <location>
        <begin position="167"/>
        <end position="188"/>
    </location>
</feature>
<evidence type="ECO:0000256" key="6">
    <source>
        <dbReference type="ARBA" id="ARBA00022692"/>
    </source>
</evidence>
<dbReference type="InterPro" id="IPR005628">
    <property type="entry name" value="GspK"/>
</dbReference>
<dbReference type="EMBL" id="DROM01000361">
    <property type="protein sequence ID" value="HHH13766.1"/>
    <property type="molecule type" value="Genomic_DNA"/>
</dbReference>
<evidence type="ECO:0000313" key="12">
    <source>
        <dbReference type="EMBL" id="HHH13766.1"/>
    </source>
</evidence>
<evidence type="ECO:0000256" key="2">
    <source>
        <dbReference type="ARBA" id="ARBA00007246"/>
    </source>
</evidence>
<keyword evidence="7" id="KW-0653">Protein transport</keyword>
<evidence type="ECO:0000256" key="10">
    <source>
        <dbReference type="SAM" id="MobiDB-lite"/>
    </source>
</evidence>
<dbReference type="InterPro" id="IPR049031">
    <property type="entry name" value="T2SSK_SAM-like_1st"/>
</dbReference>
<dbReference type="Proteomes" id="UP000886100">
    <property type="component" value="Unassembled WGS sequence"/>
</dbReference>
<dbReference type="SUPFAM" id="SSF158544">
    <property type="entry name" value="GspK insert domain-like"/>
    <property type="match status" value="1"/>
</dbReference>
<accession>A0A7C5N8Q8</accession>
<dbReference type="Gene3D" id="1.10.40.60">
    <property type="entry name" value="EpsJ-like"/>
    <property type="match status" value="1"/>
</dbReference>
<keyword evidence="3" id="KW-0813">Transport</keyword>
<dbReference type="Pfam" id="PF21687">
    <property type="entry name" value="T2SSK_1st"/>
    <property type="match status" value="1"/>
</dbReference>
<feature type="domain" description="T2SS protein K first SAM-like" evidence="11">
    <location>
        <begin position="18"/>
        <end position="103"/>
    </location>
</feature>
<dbReference type="InterPro" id="IPR038072">
    <property type="entry name" value="GspK_central_sf"/>
</dbReference>
<dbReference type="AlphaFoldDB" id="A0A7C5N8Q8"/>
<organism evidence="12">
    <name type="scientific">Thiolapillus brandeum</name>
    <dbReference type="NCBI Taxonomy" id="1076588"/>
    <lineage>
        <taxon>Bacteria</taxon>
        <taxon>Pseudomonadati</taxon>
        <taxon>Pseudomonadota</taxon>
        <taxon>Gammaproteobacteria</taxon>
        <taxon>Chromatiales</taxon>
        <taxon>Sedimenticolaceae</taxon>
        <taxon>Thiolapillus</taxon>
    </lineage>
</organism>
<evidence type="ECO:0000256" key="7">
    <source>
        <dbReference type="ARBA" id="ARBA00022927"/>
    </source>
</evidence>
<keyword evidence="6" id="KW-0812">Transmembrane</keyword>
<keyword evidence="8" id="KW-1133">Transmembrane helix</keyword>
<keyword evidence="9" id="KW-0472">Membrane</keyword>
<evidence type="ECO:0000259" key="11">
    <source>
        <dbReference type="Pfam" id="PF21687"/>
    </source>
</evidence>
<evidence type="ECO:0000256" key="8">
    <source>
        <dbReference type="ARBA" id="ARBA00022989"/>
    </source>
</evidence>
<dbReference type="PANTHER" id="PTHR38831">
    <property type="entry name" value="TYPE II SECRETION SYSTEM PROTEIN K"/>
    <property type="match status" value="1"/>
</dbReference>
<dbReference type="GO" id="GO:0009306">
    <property type="term" value="P:protein secretion"/>
    <property type="evidence" value="ECO:0007669"/>
    <property type="project" value="InterPro"/>
</dbReference>
<evidence type="ECO:0000256" key="4">
    <source>
        <dbReference type="ARBA" id="ARBA00022475"/>
    </source>
</evidence>
<keyword evidence="4" id="KW-1003">Cell membrane</keyword>
<protein>
    <recommendedName>
        <fullName evidence="11">T2SS protein K first SAM-like domain-containing protein</fullName>
    </recommendedName>
</protein>
<reference evidence="12" key="1">
    <citation type="journal article" date="2020" name="mSystems">
        <title>Genome- and Community-Level Interaction Insights into Carbon Utilization and Element Cycling Functions of Hydrothermarchaeota in Hydrothermal Sediment.</title>
        <authorList>
            <person name="Zhou Z."/>
            <person name="Liu Y."/>
            <person name="Xu W."/>
            <person name="Pan J."/>
            <person name="Luo Z.H."/>
            <person name="Li M."/>
        </authorList>
    </citation>
    <scope>NUCLEOTIDE SEQUENCE [LARGE SCALE GENOMIC DNA]</scope>
    <source>
        <strain evidence="12">HyVt-535</strain>
    </source>
</reference>
<comment type="similarity">
    <text evidence="2">Belongs to the GSP K family.</text>
</comment>
<proteinExistence type="inferred from homology"/>
<evidence type="ECO:0000256" key="3">
    <source>
        <dbReference type="ARBA" id="ARBA00022448"/>
    </source>
</evidence>
<keyword evidence="5" id="KW-0997">Cell inner membrane</keyword>
<comment type="caution">
    <text evidence="12">The sequence shown here is derived from an EMBL/GenBank/DDBJ whole genome shotgun (WGS) entry which is preliminary data.</text>
</comment>